<organism evidence="4 5">
    <name type="scientific">Pseudanabaena frigida</name>
    <dbReference type="NCBI Taxonomy" id="945775"/>
    <lineage>
        <taxon>Bacteria</taxon>
        <taxon>Bacillati</taxon>
        <taxon>Cyanobacteriota</taxon>
        <taxon>Cyanophyceae</taxon>
        <taxon>Pseudanabaenales</taxon>
        <taxon>Pseudanabaenaceae</taxon>
        <taxon>Pseudanabaena</taxon>
    </lineage>
</organism>
<feature type="domain" description="Methyltransferase" evidence="3">
    <location>
        <begin position="49"/>
        <end position="139"/>
    </location>
</feature>
<sequence length="212" mass="24318">MTTILRDWSYRYQWFYDTVSALAALSVGGEKRFRRLFLKDLPIHPEAKVLDLCCGAGQATQELVKHFTSVTGLDASPIAIKRAKQNVPQAEYVEAFAEKMPFSDRTFDLVITNTAMHEMDSEQLQQIIQEVHRVLTPEGQFIIIDFHRPTNPLFWLPIATFLWLFETETAWQLLKTDLHQLLNKSGFKVDSCQLYAGGSLQVLRSRKLKIGD</sequence>
<dbReference type="EMBL" id="QBML01000005">
    <property type="protein sequence ID" value="PZO43236.1"/>
    <property type="molecule type" value="Genomic_DNA"/>
</dbReference>
<dbReference type="GO" id="GO:0008168">
    <property type="term" value="F:methyltransferase activity"/>
    <property type="evidence" value="ECO:0007669"/>
    <property type="project" value="UniProtKB-KW"/>
</dbReference>
<keyword evidence="2 4" id="KW-0808">Transferase</keyword>
<dbReference type="CDD" id="cd02440">
    <property type="entry name" value="AdoMet_MTases"/>
    <property type="match status" value="1"/>
</dbReference>
<reference evidence="4 5" key="2">
    <citation type="submission" date="2018-06" db="EMBL/GenBank/DDBJ databases">
        <title>Metagenomic assembly of (sub)arctic Cyanobacteria and their associated microbiome from non-axenic cultures.</title>
        <authorList>
            <person name="Baurain D."/>
        </authorList>
    </citation>
    <scope>NUCLEOTIDE SEQUENCE [LARGE SCALE GENOMIC DNA]</scope>
    <source>
        <strain evidence="4">ULC066bin1</strain>
    </source>
</reference>
<dbReference type="Pfam" id="PF13649">
    <property type="entry name" value="Methyltransf_25"/>
    <property type="match status" value="1"/>
</dbReference>
<dbReference type="InterPro" id="IPR051052">
    <property type="entry name" value="Diverse_substrate_MTase"/>
</dbReference>
<evidence type="ECO:0000259" key="3">
    <source>
        <dbReference type="Pfam" id="PF13649"/>
    </source>
</evidence>
<protein>
    <submittedName>
        <fullName evidence="4">SAM-dependent methyltransferase</fullName>
    </submittedName>
</protein>
<dbReference type="InterPro" id="IPR029063">
    <property type="entry name" value="SAM-dependent_MTases_sf"/>
</dbReference>
<dbReference type="PANTHER" id="PTHR44942">
    <property type="entry name" value="METHYLTRANSF_11 DOMAIN-CONTAINING PROTEIN"/>
    <property type="match status" value="1"/>
</dbReference>
<dbReference type="Proteomes" id="UP000249467">
    <property type="component" value="Unassembled WGS sequence"/>
</dbReference>
<reference evidence="4 5" key="1">
    <citation type="submission" date="2018-04" db="EMBL/GenBank/DDBJ databases">
        <authorList>
            <person name="Go L.Y."/>
            <person name="Mitchell J.A."/>
        </authorList>
    </citation>
    <scope>NUCLEOTIDE SEQUENCE [LARGE SCALE GENOMIC DNA]</scope>
    <source>
        <strain evidence="4">ULC066bin1</strain>
    </source>
</reference>
<evidence type="ECO:0000313" key="5">
    <source>
        <dbReference type="Proteomes" id="UP000249467"/>
    </source>
</evidence>
<keyword evidence="1 4" id="KW-0489">Methyltransferase</keyword>
<dbReference type="InterPro" id="IPR041698">
    <property type="entry name" value="Methyltransf_25"/>
</dbReference>
<dbReference type="GO" id="GO:0032259">
    <property type="term" value="P:methylation"/>
    <property type="evidence" value="ECO:0007669"/>
    <property type="project" value="UniProtKB-KW"/>
</dbReference>
<evidence type="ECO:0000256" key="2">
    <source>
        <dbReference type="ARBA" id="ARBA00022679"/>
    </source>
</evidence>
<dbReference type="SUPFAM" id="SSF53335">
    <property type="entry name" value="S-adenosyl-L-methionine-dependent methyltransferases"/>
    <property type="match status" value="1"/>
</dbReference>
<dbReference type="Gene3D" id="3.40.50.150">
    <property type="entry name" value="Vaccinia Virus protein VP39"/>
    <property type="match status" value="1"/>
</dbReference>
<proteinExistence type="predicted"/>
<dbReference type="AlphaFoldDB" id="A0A2W4WEC0"/>
<evidence type="ECO:0000256" key="1">
    <source>
        <dbReference type="ARBA" id="ARBA00022603"/>
    </source>
</evidence>
<name>A0A2W4WEC0_9CYAN</name>
<evidence type="ECO:0000313" key="4">
    <source>
        <dbReference type="EMBL" id="PZO43236.1"/>
    </source>
</evidence>
<accession>A0A2W4WEC0</accession>
<comment type="caution">
    <text evidence="4">The sequence shown here is derived from an EMBL/GenBank/DDBJ whole genome shotgun (WGS) entry which is preliminary data.</text>
</comment>
<dbReference type="PANTHER" id="PTHR44942:SF4">
    <property type="entry name" value="METHYLTRANSFERASE TYPE 11 DOMAIN-CONTAINING PROTEIN"/>
    <property type="match status" value="1"/>
</dbReference>
<gene>
    <name evidence="4" type="ORF">DCF19_04585</name>
</gene>